<protein>
    <recommendedName>
        <fullName evidence="3">Polysaccharide deacetylase</fullName>
    </recommendedName>
</protein>
<dbReference type="EMBL" id="CP009506">
    <property type="protein sequence ID" value="AKB30465.1"/>
    <property type="molecule type" value="Genomic_DNA"/>
</dbReference>
<dbReference type="AlphaFoldDB" id="A0A0E3PB14"/>
<gene>
    <name evidence="1" type="ORF">MSSIT_3746</name>
</gene>
<dbReference type="Gene3D" id="3.20.20.370">
    <property type="entry name" value="Glycoside hydrolase/deacetylase"/>
    <property type="match status" value="1"/>
</dbReference>
<sequence length="353" mass="42098">MENYALKKCRNRLVGTTQIIKQREDLWNLYTKKEEYNSPFTDEYERFPYYLSNHRDIFEPTVSKFLISNNLELEYPENKNFAVCFTHDIDVVYPKRIMSSTKAIIDRKFTDAFKLPFSKTYRPWNPYWNFKQIMELEAKYDAKSSFYFLSLNPEEADFNYNIKDLESEIGFISDSGWEVGLHGGHESYNSLTDIQEKKRRLEKVLGKEVIGYRNHYLRFIVPNTWEFLSKAGFKYDSTFGYSDCAGFRNGMCHPFRPYNVETEKEIEILEIPLTIMDRTLQENYMKLGLERAWELTKRLIDIVEECKGVITILWHNTEMRGENLKFYENVLKYCSENNAWLTSGENICNFWES</sequence>
<evidence type="ECO:0000313" key="2">
    <source>
        <dbReference type="Proteomes" id="UP000033111"/>
    </source>
</evidence>
<keyword evidence="2" id="KW-1185">Reference proteome</keyword>
<dbReference type="InterPro" id="IPR011330">
    <property type="entry name" value="Glyco_hydro/deAcase_b/a-brl"/>
</dbReference>
<dbReference type="CDD" id="cd10931">
    <property type="entry name" value="CE4_u7"/>
    <property type="match status" value="1"/>
</dbReference>
<dbReference type="OrthoDB" id="371704at2157"/>
<dbReference type="Proteomes" id="UP000033111">
    <property type="component" value="Chromosome"/>
</dbReference>
<evidence type="ECO:0000313" key="1">
    <source>
        <dbReference type="EMBL" id="AKB30465.1"/>
    </source>
</evidence>
<name>A0A0E3PB14_9EURY</name>
<dbReference type="KEGG" id="msw:MSSIT_3746"/>
<evidence type="ECO:0008006" key="3">
    <source>
        <dbReference type="Google" id="ProtNLM"/>
    </source>
</evidence>
<dbReference type="HOGENOM" id="CLU_046673_2_0_2"/>
<organism evidence="1 2">
    <name type="scientific">Methanosarcina siciliae T4/M</name>
    <dbReference type="NCBI Taxonomy" id="1434120"/>
    <lineage>
        <taxon>Archaea</taxon>
        <taxon>Methanobacteriati</taxon>
        <taxon>Methanobacteriota</taxon>
        <taxon>Stenosarchaea group</taxon>
        <taxon>Methanomicrobia</taxon>
        <taxon>Methanosarcinales</taxon>
        <taxon>Methanosarcinaceae</taxon>
        <taxon>Methanosarcina</taxon>
    </lineage>
</organism>
<dbReference type="SUPFAM" id="SSF88713">
    <property type="entry name" value="Glycoside hydrolase/deacetylase"/>
    <property type="match status" value="1"/>
</dbReference>
<accession>A0A0E3PB14</accession>
<dbReference type="GO" id="GO:0005975">
    <property type="term" value="P:carbohydrate metabolic process"/>
    <property type="evidence" value="ECO:0007669"/>
    <property type="project" value="InterPro"/>
</dbReference>
<proteinExistence type="predicted"/>
<dbReference type="PATRIC" id="fig|1434120.4.peg.4857"/>
<reference evidence="1 2" key="1">
    <citation type="submission" date="2014-07" db="EMBL/GenBank/DDBJ databases">
        <title>Methanogenic archaea and the global carbon cycle.</title>
        <authorList>
            <person name="Henriksen J.R."/>
            <person name="Luke J."/>
            <person name="Reinhart S."/>
            <person name="Benedict M.N."/>
            <person name="Youngblut N.D."/>
            <person name="Metcalf M.E."/>
            <person name="Whitaker R.J."/>
            <person name="Metcalf W.W."/>
        </authorList>
    </citation>
    <scope>NUCLEOTIDE SEQUENCE [LARGE SCALE GENOMIC DNA]</scope>
    <source>
        <strain evidence="1 2">T4/M</strain>
    </source>
</reference>